<dbReference type="EMBL" id="KZ680212">
    <property type="protein sequence ID" value="PTB66912.1"/>
    <property type="molecule type" value="Genomic_DNA"/>
</dbReference>
<dbReference type="InterPro" id="IPR017938">
    <property type="entry name" value="Riboflavin_synthase-like_b-brl"/>
</dbReference>
<dbReference type="PROSITE" id="PS51384">
    <property type="entry name" value="FAD_FR"/>
    <property type="match status" value="1"/>
</dbReference>
<dbReference type="RefSeq" id="XP_024750232.1">
    <property type="nucleotide sequence ID" value="XM_024890356.1"/>
</dbReference>
<sequence length="613" mass="66977">MPFKHHYQHGRHKGEVAVYKMLKLPISGDPTSSGLPPNHAVRTMESPLIALGTLDNKGRPWTTIWGGELGCAKPMAEDVLRIDSKVDTRHDPVFNALFGGGGGNRANKTGSAILPPDGEEGKMMAALAIDLEGQDRVKLMGKMLVGVRNRDGSVGIAMDVKESLGNCPKYLNRKEIVPSKMHPVLMRQGLPLPQEAVKLIGEADTFFVSTTNGESMDTNNRGGPPGFMRIIQNSEEGVALVYPECDVSVIAVSGNRLYQSLGNLKVNPLIGIVIPDFATSDVLYLTGSATILSGKDASDVLTRTTLAVKINVTEARFVKSGLPFRGIPIEYSPYNPPPRYLVAEQNEGLGGASHSGTSLSAHFVSREALTPTISRFTFRLLSQEPLPTWKAGQYITLDFAPHLDRGWSHMRDHDPQSLNDDFIRTFTVSSVPEADELQITAKKHGPATRFLWRHETGDPLKLSVLGFGGQESFRMPVRKASAEPSRSVFIAAGVGITPLLAQAPALLGANADFHVLWSLRGEDLGLAIDSFQRIEGLTAVTKLFVTGDDFDVELMRRIQNMDSAIELRRMCLDDVEPFKGSGQGFFVCTAPTLLRKVNCWLTGERVVWEDFGY</sequence>
<gene>
    <name evidence="2" type="ORF">BBK36DRAFT_1117462</name>
</gene>
<dbReference type="Gene3D" id="3.40.50.80">
    <property type="entry name" value="Nucleotide-binding domain of ferredoxin-NADP reductase (FNR) module"/>
    <property type="match status" value="1"/>
</dbReference>
<dbReference type="GO" id="GO:0016491">
    <property type="term" value="F:oxidoreductase activity"/>
    <property type="evidence" value="ECO:0007669"/>
    <property type="project" value="InterPro"/>
</dbReference>
<evidence type="ECO:0000313" key="2">
    <source>
        <dbReference type="EMBL" id="PTB66912.1"/>
    </source>
</evidence>
<dbReference type="PANTHER" id="PTHR42815:SF2">
    <property type="entry name" value="FAD-BINDING, PUTATIVE (AFU_ORTHOLOGUE AFUA_6G07600)-RELATED"/>
    <property type="match status" value="1"/>
</dbReference>
<keyword evidence="3" id="KW-1185">Reference proteome</keyword>
<dbReference type="PANTHER" id="PTHR42815">
    <property type="entry name" value="FAD-BINDING, PUTATIVE (AFU_ORTHOLOGUE AFUA_6G07600)-RELATED"/>
    <property type="match status" value="1"/>
</dbReference>
<dbReference type="Gene3D" id="2.30.110.10">
    <property type="entry name" value="Electron Transport, Fmn-binding Protein, Chain A"/>
    <property type="match status" value="1"/>
</dbReference>
<accession>A0A2T4BC52</accession>
<dbReference type="GeneID" id="36598474"/>
<dbReference type="SUPFAM" id="SSF52343">
    <property type="entry name" value="Ferredoxin reductase-like, C-terminal NADP-linked domain"/>
    <property type="match status" value="1"/>
</dbReference>
<dbReference type="InterPro" id="IPR012349">
    <property type="entry name" value="Split_barrel_FMN-bd"/>
</dbReference>
<evidence type="ECO:0000259" key="1">
    <source>
        <dbReference type="PROSITE" id="PS51384"/>
    </source>
</evidence>
<dbReference type="InterPro" id="IPR039261">
    <property type="entry name" value="FNR_nucleotide-bd"/>
</dbReference>
<dbReference type="CDD" id="cd06197">
    <property type="entry name" value="FNR_like_2"/>
    <property type="match status" value="1"/>
</dbReference>
<dbReference type="OrthoDB" id="436496at2759"/>
<proteinExistence type="predicted"/>
<evidence type="ECO:0000313" key="3">
    <source>
        <dbReference type="Proteomes" id="UP000241546"/>
    </source>
</evidence>
<name>A0A2T4BC52_9HYPO</name>
<reference evidence="3" key="1">
    <citation type="submission" date="2016-07" db="EMBL/GenBank/DDBJ databases">
        <title>Multiple horizontal gene transfer events from other fungi enriched the ability of initially mycotrophic Trichoderma (Ascomycota) to feed on dead plant biomass.</title>
        <authorList>
            <consortium name="DOE Joint Genome Institute"/>
            <person name="Atanasova L."/>
            <person name="Chenthamara K."/>
            <person name="Zhang J."/>
            <person name="Grujic M."/>
            <person name="Henrissat B."/>
            <person name="Kuo A."/>
            <person name="Aerts A."/>
            <person name="Salamov A."/>
            <person name="Lipzen A."/>
            <person name="Labutti K."/>
            <person name="Barry K."/>
            <person name="Miao Y."/>
            <person name="Rahimi M.J."/>
            <person name="Shen Q."/>
            <person name="Grigoriev I.V."/>
            <person name="Kubicek C.P."/>
            <person name="Druzhinina I.S."/>
        </authorList>
    </citation>
    <scope>NUCLEOTIDE SEQUENCE [LARGE SCALE GENOMIC DNA]</scope>
    <source>
        <strain evidence="3">TUCIM 6016</strain>
    </source>
</reference>
<protein>
    <recommendedName>
        <fullName evidence="1">FAD-binding FR-type domain-containing protein</fullName>
    </recommendedName>
</protein>
<feature type="domain" description="FAD-binding FR-type" evidence="1">
    <location>
        <begin position="356"/>
        <end position="476"/>
    </location>
</feature>
<dbReference type="SUPFAM" id="SSF63380">
    <property type="entry name" value="Riboflavin synthase domain-like"/>
    <property type="match status" value="1"/>
</dbReference>
<dbReference type="AlphaFoldDB" id="A0A2T4BC52"/>
<organism evidence="2 3">
    <name type="scientific">Trichoderma citrinoviride</name>
    <dbReference type="NCBI Taxonomy" id="58853"/>
    <lineage>
        <taxon>Eukaryota</taxon>
        <taxon>Fungi</taxon>
        <taxon>Dikarya</taxon>
        <taxon>Ascomycota</taxon>
        <taxon>Pezizomycotina</taxon>
        <taxon>Sordariomycetes</taxon>
        <taxon>Hypocreomycetidae</taxon>
        <taxon>Hypocreales</taxon>
        <taxon>Hypocreaceae</taxon>
        <taxon>Trichoderma</taxon>
    </lineage>
</organism>
<dbReference type="InterPro" id="IPR017927">
    <property type="entry name" value="FAD-bd_FR_type"/>
</dbReference>
<dbReference type="Gene3D" id="2.40.30.10">
    <property type="entry name" value="Translation factors"/>
    <property type="match status" value="1"/>
</dbReference>
<dbReference type="Proteomes" id="UP000241546">
    <property type="component" value="Unassembled WGS sequence"/>
</dbReference>